<reference evidence="2" key="1">
    <citation type="submission" date="2021-02" db="EMBL/GenBank/DDBJ databases">
        <authorList>
            <person name="Nowell W R."/>
        </authorList>
    </citation>
    <scope>NUCLEOTIDE SEQUENCE</scope>
</reference>
<evidence type="ECO:0000259" key="1">
    <source>
        <dbReference type="PROSITE" id="PS50918"/>
    </source>
</evidence>
<evidence type="ECO:0000313" key="2">
    <source>
        <dbReference type="EMBL" id="CAF4848891.1"/>
    </source>
</evidence>
<gene>
    <name evidence="2" type="ORF">BYL167_LOCUS50123</name>
</gene>
<dbReference type="AlphaFoldDB" id="A0A8S3BVK3"/>
<dbReference type="Pfam" id="PF02825">
    <property type="entry name" value="WWE"/>
    <property type="match status" value="2"/>
</dbReference>
<dbReference type="Gene3D" id="3.30.720.50">
    <property type="match status" value="2"/>
</dbReference>
<dbReference type="Proteomes" id="UP000681967">
    <property type="component" value="Unassembled WGS sequence"/>
</dbReference>
<organism evidence="2 3">
    <name type="scientific">Rotaria magnacalcarata</name>
    <dbReference type="NCBI Taxonomy" id="392030"/>
    <lineage>
        <taxon>Eukaryota</taxon>
        <taxon>Metazoa</taxon>
        <taxon>Spiralia</taxon>
        <taxon>Gnathifera</taxon>
        <taxon>Rotifera</taxon>
        <taxon>Eurotatoria</taxon>
        <taxon>Bdelloidea</taxon>
        <taxon>Philodinida</taxon>
        <taxon>Philodinidae</taxon>
        <taxon>Rotaria</taxon>
    </lineage>
</organism>
<accession>A0A8S3BVK3</accession>
<feature type="domain" description="WWE" evidence="1">
    <location>
        <begin position="150"/>
        <end position="233"/>
    </location>
</feature>
<sequence>MIIAFILQTDRVQMRPGFCYVVNNPIDWSAAFNLPVAVLTYGNNSSGDHASPFPDVTPTPIDQIPIKITWQPPFRWFWQRNGQTFEPYNDVINIMLEQYYENWKRGKGPSSLTTPPLIRYIDDMPQTYDIDFVKNIQKNTQTGFRRRLERRHLEQQQLETSRNWFFLNEHHVWMAYESMIQQAIETAFQAYSSGIGESSVVIRFPGRPEQYELDFVNGRQTNKSSGEVRIIERK</sequence>
<protein>
    <recommendedName>
        <fullName evidence="1">WWE domain-containing protein</fullName>
    </recommendedName>
</protein>
<evidence type="ECO:0000313" key="3">
    <source>
        <dbReference type="Proteomes" id="UP000681967"/>
    </source>
</evidence>
<dbReference type="InterPro" id="IPR004170">
    <property type="entry name" value="WWE_dom"/>
</dbReference>
<dbReference type="PROSITE" id="PS50918">
    <property type="entry name" value="WWE"/>
    <property type="match status" value="1"/>
</dbReference>
<dbReference type="SUPFAM" id="SSF117839">
    <property type="entry name" value="WWE domain"/>
    <property type="match status" value="2"/>
</dbReference>
<comment type="caution">
    <text evidence="2">The sequence shown here is derived from an EMBL/GenBank/DDBJ whole genome shotgun (WGS) entry which is preliminary data.</text>
</comment>
<dbReference type="EMBL" id="CAJOBH010151845">
    <property type="protein sequence ID" value="CAF4848891.1"/>
    <property type="molecule type" value="Genomic_DNA"/>
</dbReference>
<dbReference type="InterPro" id="IPR037197">
    <property type="entry name" value="WWE_dom_sf"/>
</dbReference>
<proteinExistence type="predicted"/>
<name>A0A8S3BVK3_9BILA</name>